<name>A0ABU1XBB4_9NOCA</name>
<dbReference type="CDD" id="cd06558">
    <property type="entry name" value="crotonase-like"/>
    <property type="match status" value="1"/>
</dbReference>
<dbReference type="RefSeq" id="WP_310399072.1">
    <property type="nucleotide sequence ID" value="NZ_JAVDWW010000001.1"/>
</dbReference>
<reference evidence="2 3" key="1">
    <citation type="submission" date="2023-07" db="EMBL/GenBank/DDBJ databases">
        <title>Sorghum-associated microbial communities from plants grown in Nebraska, USA.</title>
        <authorList>
            <person name="Schachtman D."/>
        </authorList>
    </citation>
    <scope>NUCLEOTIDE SEQUENCE [LARGE SCALE GENOMIC DNA]</scope>
    <source>
        <strain evidence="2 3">4272</strain>
    </source>
</reference>
<comment type="similarity">
    <text evidence="1">Belongs to the enoyl-CoA hydratase/isomerase family.</text>
</comment>
<proteinExistence type="inferred from homology"/>
<dbReference type="InterPro" id="IPR001753">
    <property type="entry name" value="Enoyl-CoA_hydra/iso"/>
</dbReference>
<sequence length="251" mass="26898">MSVKTEIDNGVCVISLNRPERHNALDDATAEAYEAAFADAVGNSDVAVIVLRGEGPSFCSGRDTAQLGRRVDGESDFAFVRRHQNSRLAQVDCPKPVIAALKGNVLGGGLEMALAADIRVASQDVRMAFPEIKYGLMTDTGGSAFATMLAGPSRAKLMLMTGRRIGADQALAWGLVDELVAPEDLDDTTLSLAREIAQHGPLALSSIKQVVDETWHAALHSGVRAELLAQVALFSSPEYLDIKKKRQELAR</sequence>
<comment type="caution">
    <text evidence="2">The sequence shown here is derived from an EMBL/GenBank/DDBJ whole genome shotgun (WGS) entry which is preliminary data.</text>
</comment>
<gene>
    <name evidence="2" type="ORF">J2W56_001040</name>
</gene>
<evidence type="ECO:0000313" key="3">
    <source>
        <dbReference type="Proteomes" id="UP001251217"/>
    </source>
</evidence>
<dbReference type="PANTHER" id="PTHR43802">
    <property type="entry name" value="ENOYL-COA HYDRATASE"/>
    <property type="match status" value="1"/>
</dbReference>
<dbReference type="InterPro" id="IPR029045">
    <property type="entry name" value="ClpP/crotonase-like_dom_sf"/>
</dbReference>
<evidence type="ECO:0000256" key="1">
    <source>
        <dbReference type="ARBA" id="ARBA00005254"/>
    </source>
</evidence>
<protein>
    <submittedName>
        <fullName evidence="2">Enoyl-CoA hydratase/carnithine racemase</fullName>
    </submittedName>
</protein>
<keyword evidence="3" id="KW-1185">Reference proteome</keyword>
<dbReference type="PANTHER" id="PTHR43802:SF1">
    <property type="entry name" value="IP11341P-RELATED"/>
    <property type="match status" value="1"/>
</dbReference>
<dbReference type="Proteomes" id="UP001251217">
    <property type="component" value="Unassembled WGS sequence"/>
</dbReference>
<dbReference type="Gene3D" id="3.90.226.10">
    <property type="entry name" value="2-enoyl-CoA Hydratase, Chain A, domain 1"/>
    <property type="match status" value="1"/>
</dbReference>
<accession>A0ABU1XBB4</accession>
<dbReference type="SUPFAM" id="SSF52096">
    <property type="entry name" value="ClpP/crotonase"/>
    <property type="match status" value="1"/>
</dbReference>
<organism evidence="2 3">
    <name type="scientific">Nocardia kruczakiae</name>
    <dbReference type="NCBI Taxonomy" id="261477"/>
    <lineage>
        <taxon>Bacteria</taxon>
        <taxon>Bacillati</taxon>
        <taxon>Actinomycetota</taxon>
        <taxon>Actinomycetes</taxon>
        <taxon>Mycobacteriales</taxon>
        <taxon>Nocardiaceae</taxon>
        <taxon>Nocardia</taxon>
    </lineage>
</organism>
<evidence type="ECO:0000313" key="2">
    <source>
        <dbReference type="EMBL" id="MDR7167322.1"/>
    </source>
</evidence>
<dbReference type="Pfam" id="PF00378">
    <property type="entry name" value="ECH_1"/>
    <property type="match status" value="1"/>
</dbReference>
<dbReference type="EMBL" id="JAVDWW010000001">
    <property type="protein sequence ID" value="MDR7167322.1"/>
    <property type="molecule type" value="Genomic_DNA"/>
</dbReference>